<accession>A0ABW3F4J6</accession>
<comment type="caution">
    <text evidence="2">The sequence shown here is derived from an EMBL/GenBank/DDBJ whole genome shotgun (WGS) entry which is preliminary data.</text>
</comment>
<dbReference type="EC" id="2.7.1.-" evidence="2"/>
<sequence length="337" mass="35815">MNNSLAPQADSAENAAGHFPPLFVILNAGSGAKDAGEISNQLAEIFAQAQQPYELFFCQRPGDLAAMTEQAIAQASQRNGVVAAAGGDGTIRSVARAVVAAGLPFGVVPLGTFNYFARDNDVPLDVDLAAQALIAGIRAGSERQVQVGLLNDQVFLVNASLGLYPQLLADREQLKQQHGRSRIVAKFAALLTLLKRDIKMLLRIEYSGGQRQGGENVIPASTIFVGNNALQLADIGLEAEAEHVKNGQLAIVALPPMRVSERAAVAFHGLFGVLNKAANVTHFACSQLVVEPLSRRKQRSVKVAMDGEVSRMQPPLTFRVGPKPLRLIVPVSTGDDA</sequence>
<dbReference type="Pfam" id="PF00781">
    <property type="entry name" value="DAGK_cat"/>
    <property type="match status" value="1"/>
</dbReference>
<dbReference type="PROSITE" id="PS50146">
    <property type="entry name" value="DAGK"/>
    <property type="match status" value="1"/>
</dbReference>
<dbReference type="SMART" id="SM00046">
    <property type="entry name" value="DAGKc"/>
    <property type="match status" value="1"/>
</dbReference>
<dbReference type="InterPro" id="IPR050187">
    <property type="entry name" value="Lipid_Phosphate_FormReg"/>
</dbReference>
<evidence type="ECO:0000259" key="1">
    <source>
        <dbReference type="PROSITE" id="PS50146"/>
    </source>
</evidence>
<dbReference type="Proteomes" id="UP001597128">
    <property type="component" value="Unassembled WGS sequence"/>
</dbReference>
<dbReference type="InterPro" id="IPR016064">
    <property type="entry name" value="NAD/diacylglycerol_kinase_sf"/>
</dbReference>
<gene>
    <name evidence="2" type="ORF">ACFQ1Z_07245</name>
</gene>
<protein>
    <submittedName>
        <fullName evidence="2">Diacylglycerol/lipid kinase family protein</fullName>
        <ecNumber evidence="2">2.7.1.-</ecNumber>
    </submittedName>
</protein>
<dbReference type="SUPFAM" id="SSF111331">
    <property type="entry name" value="NAD kinase/diacylglycerol kinase-like"/>
    <property type="match status" value="1"/>
</dbReference>
<proteinExistence type="predicted"/>
<keyword evidence="2" id="KW-0808">Transferase</keyword>
<evidence type="ECO:0000313" key="3">
    <source>
        <dbReference type="Proteomes" id="UP001597128"/>
    </source>
</evidence>
<reference evidence="3" key="1">
    <citation type="journal article" date="2019" name="Int. J. Syst. Evol. Microbiol.">
        <title>The Global Catalogue of Microorganisms (GCM) 10K type strain sequencing project: providing services to taxonomists for standard genome sequencing and annotation.</title>
        <authorList>
            <consortium name="The Broad Institute Genomics Platform"/>
            <consortium name="The Broad Institute Genome Sequencing Center for Infectious Disease"/>
            <person name="Wu L."/>
            <person name="Ma J."/>
        </authorList>
    </citation>
    <scope>NUCLEOTIDE SEQUENCE [LARGE SCALE GENOMIC DNA]</scope>
    <source>
        <strain evidence="3">CCUG 58412</strain>
    </source>
</reference>
<dbReference type="PANTHER" id="PTHR12358">
    <property type="entry name" value="SPHINGOSINE KINASE"/>
    <property type="match status" value="1"/>
</dbReference>
<evidence type="ECO:0000313" key="2">
    <source>
        <dbReference type="EMBL" id="MFD0913336.1"/>
    </source>
</evidence>
<name>A0ABW3F4J6_9PROT</name>
<organism evidence="2 3">
    <name type="scientific">Methylophilus luteus</name>
    <dbReference type="NCBI Taxonomy" id="640108"/>
    <lineage>
        <taxon>Bacteria</taxon>
        <taxon>Pseudomonadati</taxon>
        <taxon>Pseudomonadota</taxon>
        <taxon>Betaproteobacteria</taxon>
        <taxon>Nitrosomonadales</taxon>
        <taxon>Methylophilaceae</taxon>
        <taxon>Methylophilus</taxon>
    </lineage>
</organism>
<dbReference type="InterPro" id="IPR017438">
    <property type="entry name" value="ATP-NAD_kinase_N"/>
</dbReference>
<keyword evidence="3" id="KW-1185">Reference proteome</keyword>
<dbReference type="Gene3D" id="3.40.50.10330">
    <property type="entry name" value="Probable inorganic polyphosphate/atp-NAD kinase, domain 1"/>
    <property type="match status" value="1"/>
</dbReference>
<dbReference type="PANTHER" id="PTHR12358:SF54">
    <property type="entry name" value="SPHINGOSINE KINASE RELATED PROTEIN"/>
    <property type="match status" value="1"/>
</dbReference>
<dbReference type="Gene3D" id="2.60.200.40">
    <property type="match status" value="1"/>
</dbReference>
<dbReference type="InterPro" id="IPR001206">
    <property type="entry name" value="Diacylglycerol_kinase_cat_dom"/>
</dbReference>
<feature type="domain" description="DAGKc" evidence="1">
    <location>
        <begin position="17"/>
        <end position="154"/>
    </location>
</feature>
<dbReference type="GO" id="GO:0016301">
    <property type="term" value="F:kinase activity"/>
    <property type="evidence" value="ECO:0007669"/>
    <property type="project" value="UniProtKB-KW"/>
</dbReference>
<dbReference type="EMBL" id="JBHTKB010000001">
    <property type="protein sequence ID" value="MFD0913336.1"/>
    <property type="molecule type" value="Genomic_DNA"/>
</dbReference>
<keyword evidence="2" id="KW-0418">Kinase</keyword>
<dbReference type="RefSeq" id="WP_379056659.1">
    <property type="nucleotide sequence ID" value="NZ_JBHTKB010000001.1"/>
</dbReference>